<name>A0A1J9RJ06_9PEZI</name>
<keyword evidence="3" id="KW-1185">Reference proteome</keyword>
<dbReference type="AlphaFoldDB" id="A0A1J9RJ06"/>
<sequence>MPSDRHHHRRRHATPSRSRSRSPHNHGDHRRSSHRTRSRSPTSRRTHHHHGRHRHHASDKSKKQTEKKPPQPLPLSAQPLSRHADYRRYKPMFALYLDIQKQLVLEELDEEEVRGRWKSFVGKWNRGELAEGWYDPVTLEKAIASSAEHDVDDNDHTNDGGARAREPSRQKRPSPDYSGHRNASTPPASSSKQPQRGEADESQDEQGDASDTSSDDDFGPAALPAGAITSSASTMTTRKSGPAIPRLEDLEYRDDLLATDATATATRLRAARHADAALHRARLAELAPPRADPGTRERRLEKRADKTSTLHSFREAKEGGAMEDVGESDLMGGGGDGGEGGVEEYRQRRKEMERRKTDREVRREEVLRARAAEREEKFAEHRAKEERTMDMLRGLAKARFGGGGGGEEGGGEW</sequence>
<organism evidence="2 3">
    <name type="scientific">Diplodia corticola</name>
    <dbReference type="NCBI Taxonomy" id="236234"/>
    <lineage>
        <taxon>Eukaryota</taxon>
        <taxon>Fungi</taxon>
        <taxon>Dikarya</taxon>
        <taxon>Ascomycota</taxon>
        <taxon>Pezizomycotina</taxon>
        <taxon>Dothideomycetes</taxon>
        <taxon>Dothideomycetes incertae sedis</taxon>
        <taxon>Botryosphaeriales</taxon>
        <taxon>Botryosphaeriaceae</taxon>
        <taxon>Diplodia</taxon>
    </lineage>
</organism>
<dbReference type="PANTHER" id="PTHR34117">
    <property type="entry name" value="STYLE CELL-CYCLE INHIBITOR 1"/>
    <property type="match status" value="1"/>
</dbReference>
<protein>
    <submittedName>
        <fullName evidence="2">Rna helicase hel117</fullName>
    </submittedName>
</protein>
<evidence type="ECO:0000313" key="2">
    <source>
        <dbReference type="EMBL" id="OJD40449.1"/>
    </source>
</evidence>
<feature type="compositionally biased region" description="Basic and acidic residues" evidence="1">
    <location>
        <begin position="154"/>
        <end position="169"/>
    </location>
</feature>
<feature type="compositionally biased region" description="Basic and acidic residues" evidence="1">
    <location>
        <begin position="343"/>
        <end position="362"/>
    </location>
</feature>
<keyword evidence="2" id="KW-0347">Helicase</keyword>
<feature type="compositionally biased region" description="Polar residues" evidence="1">
    <location>
        <begin position="181"/>
        <end position="194"/>
    </location>
</feature>
<proteinExistence type="predicted"/>
<dbReference type="GeneID" id="31010267"/>
<feature type="region of interest" description="Disordered" evidence="1">
    <location>
        <begin position="146"/>
        <end position="251"/>
    </location>
</feature>
<dbReference type="Proteomes" id="UP000183809">
    <property type="component" value="Unassembled WGS sequence"/>
</dbReference>
<feature type="compositionally biased region" description="Gly residues" evidence="1">
    <location>
        <begin position="331"/>
        <end position="340"/>
    </location>
</feature>
<dbReference type="RefSeq" id="XP_020135292.1">
    <property type="nucleotide sequence ID" value="XM_020270008.1"/>
</dbReference>
<dbReference type="GO" id="GO:0004386">
    <property type="term" value="F:helicase activity"/>
    <property type="evidence" value="ECO:0007669"/>
    <property type="project" value="UniProtKB-KW"/>
</dbReference>
<evidence type="ECO:0000313" key="3">
    <source>
        <dbReference type="Proteomes" id="UP000183809"/>
    </source>
</evidence>
<feature type="compositionally biased region" description="Polar residues" evidence="1">
    <location>
        <begin position="228"/>
        <end position="239"/>
    </location>
</feature>
<feature type="region of interest" description="Disordered" evidence="1">
    <location>
        <begin position="1"/>
        <end position="82"/>
    </location>
</feature>
<comment type="caution">
    <text evidence="2">The sequence shown here is derived from an EMBL/GenBank/DDBJ whole genome shotgun (WGS) entry which is preliminary data.</text>
</comment>
<evidence type="ECO:0000256" key="1">
    <source>
        <dbReference type="SAM" id="MobiDB-lite"/>
    </source>
</evidence>
<keyword evidence="2" id="KW-0547">Nucleotide-binding</keyword>
<dbReference type="OrthoDB" id="2139939at2759"/>
<feature type="compositionally biased region" description="Basic and acidic residues" evidence="1">
    <location>
        <begin position="58"/>
        <end position="69"/>
    </location>
</feature>
<feature type="compositionally biased region" description="Acidic residues" evidence="1">
    <location>
        <begin position="200"/>
        <end position="218"/>
    </location>
</feature>
<reference evidence="2 3" key="1">
    <citation type="submission" date="2016-10" db="EMBL/GenBank/DDBJ databases">
        <title>Proteomics and genomics reveal pathogen-plant mechanisms compatible with a hemibiotrophic lifestyle of Diplodia corticola.</title>
        <authorList>
            <person name="Fernandes I."/>
            <person name="De Jonge R."/>
            <person name="Van De Peer Y."/>
            <person name="Devreese B."/>
            <person name="Alves A."/>
            <person name="Esteves A.C."/>
        </authorList>
    </citation>
    <scope>NUCLEOTIDE SEQUENCE [LARGE SCALE GENOMIC DNA]</scope>
    <source>
        <strain evidence="2 3">CBS 112549</strain>
    </source>
</reference>
<feature type="region of interest" description="Disordered" evidence="1">
    <location>
        <begin position="281"/>
        <end position="362"/>
    </location>
</feature>
<dbReference type="PANTHER" id="PTHR34117:SF1">
    <property type="entry name" value="STYLE CELL-CYCLE INHIBITOR 1"/>
    <property type="match status" value="1"/>
</dbReference>
<feature type="compositionally biased region" description="Basic and acidic residues" evidence="1">
    <location>
        <begin position="293"/>
        <end position="320"/>
    </location>
</feature>
<accession>A0A1J9RJ06</accession>
<dbReference type="InterPro" id="IPR044688">
    <property type="entry name" value="SCI-1-like"/>
</dbReference>
<keyword evidence="2" id="KW-0067">ATP-binding</keyword>
<dbReference type="EMBL" id="MNUE01000001">
    <property type="protein sequence ID" value="OJD40449.1"/>
    <property type="molecule type" value="Genomic_DNA"/>
</dbReference>
<feature type="compositionally biased region" description="Basic residues" evidence="1">
    <location>
        <begin position="1"/>
        <end position="57"/>
    </location>
</feature>
<keyword evidence="2" id="KW-0378">Hydrolase</keyword>
<gene>
    <name evidence="2" type="ORF">BKCO1_1000594</name>
</gene>